<organism evidence="2 3">
    <name type="scientific">Geothrix rubra</name>
    <dbReference type="NCBI Taxonomy" id="2927977"/>
    <lineage>
        <taxon>Bacteria</taxon>
        <taxon>Pseudomonadati</taxon>
        <taxon>Acidobacteriota</taxon>
        <taxon>Holophagae</taxon>
        <taxon>Holophagales</taxon>
        <taxon>Holophagaceae</taxon>
        <taxon>Geothrix</taxon>
    </lineage>
</organism>
<dbReference type="RefSeq" id="WP_285726156.1">
    <property type="nucleotide sequence ID" value="NZ_BSDD01000004.1"/>
</dbReference>
<proteinExistence type="predicted"/>
<evidence type="ECO:0000313" key="3">
    <source>
        <dbReference type="Proteomes" id="UP001165089"/>
    </source>
</evidence>
<keyword evidence="3" id="KW-1185">Reference proteome</keyword>
<dbReference type="Proteomes" id="UP001165089">
    <property type="component" value="Unassembled WGS sequence"/>
</dbReference>
<dbReference type="EMBL" id="BSDD01000004">
    <property type="protein sequence ID" value="GLH70688.1"/>
    <property type="molecule type" value="Genomic_DNA"/>
</dbReference>
<sequence length="242" mass="26547">MRPSVRLLPALVFGLLAGCVRPPEPNPQLQPVQPVDRWLRGKAYLKEAQGGLEVRAAFEEAGPGALLFDVVVANRGTAPVLVAPERFQCVLGDLPEGSLAPREYAAVDPEVMIQQLGRASAAEQAAKGTTSAFRGLFLLADLGDALSASTQRSAREQREVRQESRETTRDLDAADRQSDARLSGLEGQRRHWEEDCVRKTTLDPGYGLRGKVVFHLDARRAGKVALRLPLGPQTFQFDFRPR</sequence>
<dbReference type="PROSITE" id="PS51257">
    <property type="entry name" value="PROKAR_LIPOPROTEIN"/>
    <property type="match status" value="1"/>
</dbReference>
<name>A0ABQ5Q7Q3_9BACT</name>
<gene>
    <name evidence="2" type="ORF">GETHPA_22210</name>
</gene>
<evidence type="ECO:0000256" key="1">
    <source>
        <dbReference type="SAM" id="MobiDB-lite"/>
    </source>
</evidence>
<feature type="compositionally biased region" description="Basic and acidic residues" evidence="1">
    <location>
        <begin position="153"/>
        <end position="179"/>
    </location>
</feature>
<comment type="caution">
    <text evidence="2">The sequence shown here is derived from an EMBL/GenBank/DDBJ whole genome shotgun (WGS) entry which is preliminary data.</text>
</comment>
<evidence type="ECO:0000313" key="2">
    <source>
        <dbReference type="EMBL" id="GLH70688.1"/>
    </source>
</evidence>
<reference evidence="2 3" key="1">
    <citation type="journal article" date="2023" name="Antonie Van Leeuwenhoek">
        <title>Mesoterricola silvestris gen. nov., sp. nov., Mesoterricola sediminis sp. nov., Geothrix oryzae sp. nov., Geothrix edaphica sp. nov., Geothrix rubra sp. nov., and Geothrix limicola sp. nov., six novel members of Acidobacteriota isolated from soils.</title>
        <authorList>
            <person name="Itoh H."/>
            <person name="Sugisawa Y."/>
            <person name="Mise K."/>
            <person name="Xu Z."/>
            <person name="Kuniyasu M."/>
            <person name="Ushijima N."/>
            <person name="Kawano K."/>
            <person name="Kobayashi E."/>
            <person name="Shiratori Y."/>
            <person name="Masuda Y."/>
            <person name="Senoo K."/>
        </authorList>
    </citation>
    <scope>NUCLEOTIDE SEQUENCE [LARGE SCALE GENOMIC DNA]</scope>
    <source>
        <strain evidence="2 3">Red803</strain>
    </source>
</reference>
<accession>A0ABQ5Q7Q3</accession>
<evidence type="ECO:0008006" key="4">
    <source>
        <dbReference type="Google" id="ProtNLM"/>
    </source>
</evidence>
<protein>
    <recommendedName>
        <fullName evidence="4">DUF4352 domain-containing protein</fullName>
    </recommendedName>
</protein>
<feature type="region of interest" description="Disordered" evidence="1">
    <location>
        <begin position="150"/>
        <end position="185"/>
    </location>
</feature>